<evidence type="ECO:0000313" key="4">
    <source>
        <dbReference type="Proteomes" id="UP000187209"/>
    </source>
</evidence>
<feature type="transmembrane region" description="Helical" evidence="1">
    <location>
        <begin position="186"/>
        <end position="207"/>
    </location>
</feature>
<proteinExistence type="predicted"/>
<evidence type="ECO:0000256" key="1">
    <source>
        <dbReference type="SAM" id="Phobius"/>
    </source>
</evidence>
<accession>A0A1R2BYS5</accession>
<dbReference type="OrthoDB" id="4713066at2759"/>
<keyword evidence="4" id="KW-1185">Reference proteome</keyword>
<evidence type="ECO:0000313" key="3">
    <source>
        <dbReference type="EMBL" id="OMJ81797.1"/>
    </source>
</evidence>
<organism evidence="3 4">
    <name type="scientific">Stentor coeruleus</name>
    <dbReference type="NCBI Taxonomy" id="5963"/>
    <lineage>
        <taxon>Eukaryota</taxon>
        <taxon>Sar</taxon>
        <taxon>Alveolata</taxon>
        <taxon>Ciliophora</taxon>
        <taxon>Postciliodesmatophora</taxon>
        <taxon>Heterotrichea</taxon>
        <taxon>Heterotrichida</taxon>
        <taxon>Stentoridae</taxon>
        <taxon>Stentor</taxon>
    </lineage>
</organism>
<name>A0A1R2BYS5_9CILI</name>
<gene>
    <name evidence="3" type="ORF">SteCoe_17681</name>
</gene>
<keyword evidence="1" id="KW-1133">Transmembrane helix</keyword>
<sequence>MISSSSFPRGSSSNKYPHVEYSEEPHFSLYHHNDTKFPLDKQDSYHADTCISTEMNSSSLQTSTIQSLNLKKSFNLNSPKNSVPQAPALLSIKSKKLKKQNLHQKVEKRLQKLELQNRTYKKFEIPESKSIFDINVDKYNPVIKESDDNISFEGNEDMKIPQLIWCASCGGEVMTKIEYINTEKTLWAAMGILFSGGILGCFLIPYMTNTCKGVRLRCHKCDRILK</sequence>
<keyword evidence="1" id="KW-0472">Membrane</keyword>
<reference evidence="3 4" key="1">
    <citation type="submission" date="2016-11" db="EMBL/GenBank/DDBJ databases">
        <title>The macronuclear genome of Stentor coeruleus: a giant cell with tiny introns.</title>
        <authorList>
            <person name="Slabodnick M."/>
            <person name="Ruby J.G."/>
            <person name="Reiff S.B."/>
            <person name="Swart E.C."/>
            <person name="Gosai S."/>
            <person name="Prabakaran S."/>
            <person name="Witkowska E."/>
            <person name="Larue G.E."/>
            <person name="Fisher S."/>
            <person name="Freeman R.M."/>
            <person name="Gunawardena J."/>
            <person name="Chu W."/>
            <person name="Stover N.A."/>
            <person name="Gregory B.D."/>
            <person name="Nowacki M."/>
            <person name="Derisi J."/>
            <person name="Roy S.W."/>
            <person name="Marshall W.F."/>
            <person name="Sood P."/>
        </authorList>
    </citation>
    <scope>NUCLEOTIDE SEQUENCE [LARGE SCALE GENOMIC DNA]</scope>
    <source>
        <strain evidence="3">WM001</strain>
    </source>
</reference>
<dbReference type="Proteomes" id="UP000187209">
    <property type="component" value="Unassembled WGS sequence"/>
</dbReference>
<dbReference type="InterPro" id="IPR006629">
    <property type="entry name" value="LITAF"/>
</dbReference>
<keyword evidence="1" id="KW-0812">Transmembrane</keyword>
<dbReference type="Pfam" id="PF10601">
    <property type="entry name" value="zf-LITAF-like"/>
    <property type="match status" value="1"/>
</dbReference>
<comment type="caution">
    <text evidence="3">The sequence shown here is derived from an EMBL/GenBank/DDBJ whole genome shotgun (WGS) entry which is preliminary data.</text>
</comment>
<dbReference type="EMBL" id="MPUH01000366">
    <property type="protein sequence ID" value="OMJ81797.1"/>
    <property type="molecule type" value="Genomic_DNA"/>
</dbReference>
<dbReference type="AlphaFoldDB" id="A0A1R2BYS5"/>
<dbReference type="SMART" id="SM00714">
    <property type="entry name" value="LITAF"/>
    <property type="match status" value="1"/>
</dbReference>
<dbReference type="PROSITE" id="PS51837">
    <property type="entry name" value="LITAF"/>
    <property type="match status" value="1"/>
</dbReference>
<protein>
    <recommendedName>
        <fullName evidence="2">LITAF domain-containing protein</fullName>
    </recommendedName>
</protein>
<evidence type="ECO:0000259" key="2">
    <source>
        <dbReference type="PROSITE" id="PS51837"/>
    </source>
</evidence>
<feature type="domain" description="LITAF" evidence="2">
    <location>
        <begin position="146"/>
        <end position="226"/>
    </location>
</feature>